<dbReference type="GO" id="GO:0015020">
    <property type="term" value="F:glucuronosyltransferase activity"/>
    <property type="evidence" value="ECO:0007669"/>
    <property type="project" value="UniProtKB-EC"/>
</dbReference>
<keyword evidence="2 4" id="KW-0328">Glycosyltransferase</keyword>
<name>A0AAU9TW57_EUPED</name>
<feature type="transmembrane region" description="Helical" evidence="5">
    <location>
        <begin position="475"/>
        <end position="498"/>
    </location>
</feature>
<dbReference type="PANTHER" id="PTHR48043">
    <property type="entry name" value="EG:EG0003.4 PROTEIN-RELATED"/>
    <property type="match status" value="1"/>
</dbReference>
<dbReference type="InterPro" id="IPR002213">
    <property type="entry name" value="UDP_glucos_trans"/>
</dbReference>
<dbReference type="SUPFAM" id="SSF53756">
    <property type="entry name" value="UDP-Glycosyltransferase/glycogen phosphorylase"/>
    <property type="match status" value="1"/>
</dbReference>
<keyword evidence="5" id="KW-1133">Transmembrane helix</keyword>
<evidence type="ECO:0000256" key="4">
    <source>
        <dbReference type="RuleBase" id="RU003718"/>
    </source>
</evidence>
<dbReference type="Proteomes" id="UP001153954">
    <property type="component" value="Unassembled WGS sequence"/>
</dbReference>
<dbReference type="PROSITE" id="PS00375">
    <property type="entry name" value="UDPGT"/>
    <property type="match status" value="1"/>
</dbReference>
<dbReference type="InterPro" id="IPR050271">
    <property type="entry name" value="UDP-glycosyltransferase"/>
</dbReference>
<feature type="signal peptide" evidence="5">
    <location>
        <begin position="1"/>
        <end position="17"/>
    </location>
</feature>
<accession>A0AAU9TW57</accession>
<comment type="caution">
    <text evidence="6">The sequence shown here is derived from an EMBL/GenBank/DDBJ whole genome shotgun (WGS) entry which is preliminary data.</text>
</comment>
<dbReference type="EC" id="2.4.1.17" evidence="5"/>
<dbReference type="EMBL" id="CAKOGL010000008">
    <property type="protein sequence ID" value="CAH2089805.1"/>
    <property type="molecule type" value="Genomic_DNA"/>
</dbReference>
<keyword evidence="3 4" id="KW-0808">Transferase</keyword>
<evidence type="ECO:0000313" key="6">
    <source>
        <dbReference type="EMBL" id="CAH2089805.1"/>
    </source>
</evidence>
<evidence type="ECO:0000256" key="3">
    <source>
        <dbReference type="ARBA" id="ARBA00022679"/>
    </source>
</evidence>
<dbReference type="FunFam" id="3.40.50.2000:FF:000050">
    <property type="entry name" value="UDP-glucuronosyltransferase"/>
    <property type="match status" value="1"/>
</dbReference>
<dbReference type="CDD" id="cd03784">
    <property type="entry name" value="GT1_Gtf-like"/>
    <property type="match status" value="1"/>
</dbReference>
<comment type="subcellular location">
    <subcellularLocation>
        <location evidence="5">Membrane</location>
        <topology evidence="5">Single-pass membrane protein</topology>
    </subcellularLocation>
</comment>
<keyword evidence="5" id="KW-0472">Membrane</keyword>
<keyword evidence="5" id="KW-0812">Transmembrane</keyword>
<evidence type="ECO:0000256" key="5">
    <source>
        <dbReference type="RuleBase" id="RU362059"/>
    </source>
</evidence>
<dbReference type="AlphaFoldDB" id="A0AAU9TW57"/>
<organism evidence="6 7">
    <name type="scientific">Euphydryas editha</name>
    <name type="common">Edith's checkerspot</name>
    <dbReference type="NCBI Taxonomy" id="104508"/>
    <lineage>
        <taxon>Eukaryota</taxon>
        <taxon>Metazoa</taxon>
        <taxon>Ecdysozoa</taxon>
        <taxon>Arthropoda</taxon>
        <taxon>Hexapoda</taxon>
        <taxon>Insecta</taxon>
        <taxon>Pterygota</taxon>
        <taxon>Neoptera</taxon>
        <taxon>Endopterygota</taxon>
        <taxon>Lepidoptera</taxon>
        <taxon>Glossata</taxon>
        <taxon>Ditrysia</taxon>
        <taxon>Papilionoidea</taxon>
        <taxon>Nymphalidae</taxon>
        <taxon>Nymphalinae</taxon>
        <taxon>Euphydryas</taxon>
    </lineage>
</organism>
<keyword evidence="5" id="KW-0732">Signal</keyword>
<evidence type="ECO:0000256" key="2">
    <source>
        <dbReference type="ARBA" id="ARBA00022676"/>
    </source>
</evidence>
<reference evidence="6" key="1">
    <citation type="submission" date="2022-03" db="EMBL/GenBank/DDBJ databases">
        <authorList>
            <person name="Tunstrom K."/>
        </authorList>
    </citation>
    <scope>NUCLEOTIDE SEQUENCE</scope>
</reference>
<protein>
    <recommendedName>
        <fullName evidence="5">UDP-glucuronosyltransferase</fullName>
        <ecNumber evidence="5">2.4.1.17</ecNumber>
    </recommendedName>
</protein>
<dbReference type="Gene3D" id="3.40.50.2000">
    <property type="entry name" value="Glycogen Phosphorylase B"/>
    <property type="match status" value="2"/>
</dbReference>
<dbReference type="Pfam" id="PF00201">
    <property type="entry name" value="UDPGT"/>
    <property type="match status" value="1"/>
</dbReference>
<evidence type="ECO:0000313" key="7">
    <source>
        <dbReference type="Proteomes" id="UP001153954"/>
    </source>
</evidence>
<comment type="similarity">
    <text evidence="1 4">Belongs to the UDP-glycosyltransferase family.</text>
</comment>
<gene>
    <name evidence="6" type="ORF">EEDITHA_LOCUS5824</name>
</gene>
<dbReference type="InterPro" id="IPR035595">
    <property type="entry name" value="UDP_glycos_trans_CS"/>
</dbReference>
<feature type="chain" id="PRO_5043109833" description="UDP-glucuronosyltransferase" evidence="5">
    <location>
        <begin position="18"/>
        <end position="512"/>
    </location>
</feature>
<proteinExistence type="inferred from homology"/>
<comment type="catalytic activity">
    <reaction evidence="5">
        <text>glucuronate acceptor + UDP-alpha-D-glucuronate = acceptor beta-D-glucuronoside + UDP + H(+)</text>
        <dbReference type="Rhea" id="RHEA:21032"/>
        <dbReference type="ChEBI" id="CHEBI:15378"/>
        <dbReference type="ChEBI" id="CHEBI:58052"/>
        <dbReference type="ChEBI" id="CHEBI:58223"/>
        <dbReference type="ChEBI" id="CHEBI:132367"/>
        <dbReference type="ChEBI" id="CHEBI:132368"/>
        <dbReference type="EC" id="2.4.1.17"/>
    </reaction>
</comment>
<sequence length="512" mass="59587">MFKFVLFLFSMFIKSESAKILGVFPFPSISHQVVFRPLMQELAKRGHEVTVITTDPAFPKGKTPQNLTEIDLHDVSYEHWNRYLTENGNQKDPVKALDAMCSVVYDLIYKQLNSTEVQECIRKNKKIDLLIVESAMLPTLILSHIYNDTPVIEFSSLGGMQFTIEMMGAATHSLFYPDIFHRRIFNLTLWEKIREIYVQYSMSQIFEKHLSDVSKLRSIFGSNVPDLRTIRRRNVHMLFLNLHSIWDSNRPVPPNVVYLGGLHQKPQRELPKDLKSYLDSSEHGVIYISFGTNVKPSMFHPEKLKIFTEVLSQLPYDVLWKWDKDELAGRPNNVRISKWLPQSDLLRHPKIRLFITQGGLQSTDEAITAGVPLIGVPMMNDQWINSERYVIFNIGKRLLIEELSEKQLMDAITTVINDDSYRQNIRKLRNVMHDQPKPPLERAVWWTEHLLRHGGAHLRAPSAHLHWTEYYELDVVLAVVAAFVLLIALLVLFIYFIVSYVRYYIRKKVKVN</sequence>
<dbReference type="GO" id="GO:0016020">
    <property type="term" value="C:membrane"/>
    <property type="evidence" value="ECO:0007669"/>
    <property type="project" value="UniProtKB-SubCell"/>
</dbReference>
<evidence type="ECO:0000256" key="1">
    <source>
        <dbReference type="ARBA" id="ARBA00009995"/>
    </source>
</evidence>
<keyword evidence="7" id="KW-1185">Reference proteome</keyword>
<dbReference type="PANTHER" id="PTHR48043:SF145">
    <property type="entry name" value="FI06409P-RELATED"/>
    <property type="match status" value="1"/>
</dbReference>